<dbReference type="eggNOG" id="COG0456">
    <property type="taxonomic scope" value="Bacteria"/>
</dbReference>
<sequence length="174" mass="19233">MGISTSMTSTTEIRILPIASQHIEGFHKALDTVARERKYLSLLEAFPLEETRSFVLGMIRDGNPQFVALDGETVVGWCDISRHFFPSHAHGSKLGMGIIPSYRGRGLGQRLIETTLQAARNAGFVRVELSVHADNARAIALYERVGFVREGIARKSACIDGRYIDTINMAILSE</sequence>
<evidence type="ECO:0000313" key="3">
    <source>
        <dbReference type="Proteomes" id="UP000001600"/>
    </source>
</evidence>
<dbReference type="Gene3D" id="3.40.630.30">
    <property type="match status" value="1"/>
</dbReference>
<dbReference type="STRING" id="311403.Arad_2878"/>
<dbReference type="Pfam" id="PF00583">
    <property type="entry name" value="Acetyltransf_1"/>
    <property type="match status" value="1"/>
</dbReference>
<dbReference type="SUPFAM" id="SSF55729">
    <property type="entry name" value="Acyl-CoA N-acyltransferases (Nat)"/>
    <property type="match status" value="1"/>
</dbReference>
<dbReference type="InterPro" id="IPR000182">
    <property type="entry name" value="GNAT_dom"/>
</dbReference>
<organism evidence="2 3">
    <name type="scientific">Rhizobium rhizogenes (strain K84 / ATCC BAA-868)</name>
    <name type="common">Agrobacterium radiobacter</name>
    <dbReference type="NCBI Taxonomy" id="311403"/>
    <lineage>
        <taxon>Bacteria</taxon>
        <taxon>Pseudomonadati</taxon>
        <taxon>Pseudomonadota</taxon>
        <taxon>Alphaproteobacteria</taxon>
        <taxon>Hyphomicrobiales</taxon>
        <taxon>Rhizobiaceae</taxon>
        <taxon>Rhizobium/Agrobacterium group</taxon>
        <taxon>Rhizobium</taxon>
    </lineage>
</organism>
<evidence type="ECO:0000259" key="1">
    <source>
        <dbReference type="PROSITE" id="PS51186"/>
    </source>
</evidence>
<dbReference type="KEGG" id="ara:Arad_2878"/>
<accession>B9JGI4</accession>
<dbReference type="Proteomes" id="UP000001600">
    <property type="component" value="Chromosome 1"/>
</dbReference>
<dbReference type="AlphaFoldDB" id="B9JGI4"/>
<dbReference type="PANTHER" id="PTHR43617">
    <property type="entry name" value="L-AMINO ACID N-ACETYLTRANSFERASE"/>
    <property type="match status" value="1"/>
</dbReference>
<reference evidence="2 3" key="1">
    <citation type="journal article" date="2009" name="J. Bacteriol.">
        <title>Genome sequences of three Agrobacterium biovars help elucidate the evolution of multichromosome genomes in bacteria.</title>
        <authorList>
            <person name="Slater S.C."/>
            <person name="Goldman B.S."/>
            <person name="Goodner B."/>
            <person name="Setubal J.C."/>
            <person name="Farrand S.K."/>
            <person name="Nester E.W."/>
            <person name="Burr T.J."/>
            <person name="Banta L."/>
            <person name="Dickerman A.W."/>
            <person name="Paulsen I."/>
            <person name="Otten L."/>
            <person name="Suen G."/>
            <person name="Welch R."/>
            <person name="Almeida N.F."/>
            <person name="Arnold F."/>
            <person name="Burton O.T."/>
            <person name="Du Z."/>
            <person name="Ewing A."/>
            <person name="Godsy E."/>
            <person name="Heisel S."/>
            <person name="Houmiel K.L."/>
            <person name="Jhaveri J."/>
            <person name="Lu J."/>
            <person name="Miller N.M."/>
            <person name="Norton S."/>
            <person name="Chen Q."/>
            <person name="Phoolcharoen W."/>
            <person name="Ohlin V."/>
            <person name="Ondrusek D."/>
            <person name="Pride N."/>
            <person name="Stricklin S.L."/>
            <person name="Sun J."/>
            <person name="Wheeler C."/>
            <person name="Wilson L."/>
            <person name="Zhu H."/>
            <person name="Wood D.W."/>
        </authorList>
    </citation>
    <scope>NUCLEOTIDE SEQUENCE [LARGE SCALE GENOMIC DNA]</scope>
    <source>
        <strain evidence="3">K84 / ATCC BAA-868</strain>
    </source>
</reference>
<gene>
    <name evidence="2" type="ordered locus">Arad_2878</name>
</gene>
<dbReference type="InterPro" id="IPR016181">
    <property type="entry name" value="Acyl_CoA_acyltransferase"/>
</dbReference>
<dbReference type="PROSITE" id="PS51186">
    <property type="entry name" value="GNAT"/>
    <property type="match status" value="1"/>
</dbReference>
<protein>
    <submittedName>
        <fullName evidence="2">Acetyltransferase protein</fullName>
    </submittedName>
</protein>
<dbReference type="CDD" id="cd04301">
    <property type="entry name" value="NAT_SF"/>
    <property type="match status" value="1"/>
</dbReference>
<evidence type="ECO:0000313" key="2">
    <source>
        <dbReference type="EMBL" id="ACM26958.1"/>
    </source>
</evidence>
<dbReference type="EMBL" id="CP000628">
    <property type="protein sequence ID" value="ACM26958.1"/>
    <property type="molecule type" value="Genomic_DNA"/>
</dbReference>
<keyword evidence="2" id="KW-0808">Transferase</keyword>
<feature type="domain" description="N-acetyltransferase" evidence="1">
    <location>
        <begin position="13"/>
        <end position="168"/>
    </location>
</feature>
<dbReference type="GO" id="GO:0016747">
    <property type="term" value="F:acyltransferase activity, transferring groups other than amino-acyl groups"/>
    <property type="evidence" value="ECO:0007669"/>
    <property type="project" value="InterPro"/>
</dbReference>
<dbReference type="InterPro" id="IPR050276">
    <property type="entry name" value="MshD_Acetyltransferase"/>
</dbReference>
<dbReference type="HOGENOM" id="CLU_013985_19_1_5"/>
<proteinExistence type="predicted"/>
<name>B9JGI4_RHIR8</name>